<comment type="caution">
    <text evidence="1">The sequence shown here is derived from an EMBL/GenBank/DDBJ whole genome shotgun (WGS) entry which is preliminary data.</text>
</comment>
<gene>
    <name evidence="1" type="ORF">SKA53_08141</name>
</gene>
<dbReference type="AlphaFoldDB" id="A3V744"/>
<proteinExistence type="predicted"/>
<dbReference type="EMBL" id="AAMS01000006">
    <property type="protein sequence ID" value="EAQ06060.1"/>
    <property type="molecule type" value="Genomic_DNA"/>
</dbReference>
<accession>A3V744</accession>
<organism evidence="1 2">
    <name type="scientific">Yoonia vestfoldensis SKA53</name>
    <dbReference type="NCBI Taxonomy" id="314232"/>
    <lineage>
        <taxon>Bacteria</taxon>
        <taxon>Pseudomonadati</taxon>
        <taxon>Pseudomonadota</taxon>
        <taxon>Alphaproteobacteria</taxon>
        <taxon>Rhodobacterales</taxon>
        <taxon>Paracoccaceae</taxon>
        <taxon>Yoonia</taxon>
    </lineage>
</organism>
<evidence type="ECO:0000313" key="2">
    <source>
        <dbReference type="Proteomes" id="UP000004507"/>
    </source>
</evidence>
<evidence type="ECO:0000313" key="1">
    <source>
        <dbReference type="EMBL" id="EAQ06060.1"/>
    </source>
</evidence>
<name>A3V744_9RHOB</name>
<dbReference type="Proteomes" id="UP000004507">
    <property type="component" value="Unassembled WGS sequence"/>
</dbReference>
<sequence>MAAALIPEIWIVRHCIVRPAVVGQTGVQCCGDEHISYF</sequence>
<keyword evidence="2" id="KW-1185">Reference proteome</keyword>
<protein>
    <submittedName>
        <fullName evidence="1">Uncharacterized protein</fullName>
    </submittedName>
</protein>
<dbReference type="HOGENOM" id="CLU_3329700_0_0_5"/>
<reference evidence="1 2" key="1">
    <citation type="submission" date="2006-01" db="EMBL/GenBank/DDBJ databases">
        <authorList>
            <person name="Hagstrom A."/>
            <person name="Ferriera S."/>
            <person name="Johnson J."/>
            <person name="Kravitz S."/>
            <person name="Halpern A."/>
            <person name="Remington K."/>
            <person name="Beeson K."/>
            <person name="Tran B."/>
            <person name="Rogers Y.-H."/>
            <person name="Friedman R."/>
            <person name="Venter J.C."/>
        </authorList>
    </citation>
    <scope>NUCLEOTIDE SEQUENCE [LARGE SCALE GENOMIC DNA]</scope>
    <source>
        <strain evidence="1 2">SKA53</strain>
    </source>
</reference>